<feature type="region of interest" description="Disordered" evidence="1">
    <location>
        <begin position="22"/>
        <end position="60"/>
    </location>
</feature>
<proteinExistence type="predicted"/>
<evidence type="ECO:0000256" key="1">
    <source>
        <dbReference type="SAM" id="MobiDB-lite"/>
    </source>
</evidence>
<evidence type="ECO:0000313" key="3">
    <source>
        <dbReference type="Proteomes" id="UP000011713"/>
    </source>
</evidence>
<reference evidence="2" key="2">
    <citation type="submission" date="2015-06" db="UniProtKB">
        <authorList>
            <consortium name="EnsemblProtists"/>
        </authorList>
    </citation>
    <scope>IDENTIFICATION</scope>
    <source>
        <strain evidence="2">Emoy2</strain>
    </source>
</reference>
<reference evidence="3" key="1">
    <citation type="journal article" date="2010" name="Science">
        <title>Signatures of adaptation to obligate biotrophy in the Hyaloperonospora arabidopsidis genome.</title>
        <authorList>
            <person name="Baxter L."/>
            <person name="Tripathy S."/>
            <person name="Ishaque N."/>
            <person name="Boot N."/>
            <person name="Cabral A."/>
            <person name="Kemen E."/>
            <person name="Thines M."/>
            <person name="Ah-Fong A."/>
            <person name="Anderson R."/>
            <person name="Badejoko W."/>
            <person name="Bittner-Eddy P."/>
            <person name="Boore J.L."/>
            <person name="Chibucos M.C."/>
            <person name="Coates M."/>
            <person name="Dehal P."/>
            <person name="Delehaunty K."/>
            <person name="Dong S."/>
            <person name="Downton P."/>
            <person name="Dumas B."/>
            <person name="Fabro G."/>
            <person name="Fronick C."/>
            <person name="Fuerstenberg S.I."/>
            <person name="Fulton L."/>
            <person name="Gaulin E."/>
            <person name="Govers F."/>
            <person name="Hughes L."/>
            <person name="Humphray S."/>
            <person name="Jiang R.H."/>
            <person name="Judelson H."/>
            <person name="Kamoun S."/>
            <person name="Kyung K."/>
            <person name="Meijer H."/>
            <person name="Minx P."/>
            <person name="Morris P."/>
            <person name="Nelson J."/>
            <person name="Phuntumart V."/>
            <person name="Qutob D."/>
            <person name="Rehmany A."/>
            <person name="Rougon-Cardoso A."/>
            <person name="Ryden P."/>
            <person name="Torto-Alalibo T."/>
            <person name="Studholme D."/>
            <person name="Wang Y."/>
            <person name="Win J."/>
            <person name="Wood J."/>
            <person name="Clifton S.W."/>
            <person name="Rogers J."/>
            <person name="Van den Ackerveken G."/>
            <person name="Jones J.D."/>
            <person name="McDowell J.M."/>
            <person name="Beynon J."/>
            <person name="Tyler B.M."/>
        </authorList>
    </citation>
    <scope>NUCLEOTIDE SEQUENCE [LARGE SCALE GENOMIC DNA]</scope>
    <source>
        <strain evidence="3">Emoy2</strain>
    </source>
</reference>
<feature type="compositionally biased region" description="Basic and acidic residues" evidence="1">
    <location>
        <begin position="35"/>
        <end position="45"/>
    </location>
</feature>
<dbReference type="AlphaFoldDB" id="M4BQS0"/>
<name>M4BQS0_HYAAE</name>
<organism evidence="2 3">
    <name type="scientific">Hyaloperonospora arabidopsidis (strain Emoy2)</name>
    <name type="common">Downy mildew agent</name>
    <name type="synonym">Peronospora arabidopsidis</name>
    <dbReference type="NCBI Taxonomy" id="559515"/>
    <lineage>
        <taxon>Eukaryota</taxon>
        <taxon>Sar</taxon>
        <taxon>Stramenopiles</taxon>
        <taxon>Oomycota</taxon>
        <taxon>Peronosporomycetes</taxon>
        <taxon>Peronosporales</taxon>
        <taxon>Peronosporaceae</taxon>
        <taxon>Hyaloperonospora</taxon>
    </lineage>
</organism>
<dbReference type="InParanoid" id="M4BQS0"/>
<dbReference type="VEuPathDB" id="FungiDB:HpaG808759"/>
<dbReference type="HOGENOM" id="CLU_2946599_0_0_1"/>
<sequence length="60" mass="7192">MPKQCRCYVEDSMSCYFREMKRKKNRKTDDDDDKNELTEGKRDDVNDSGMKRLQQRGKIA</sequence>
<protein>
    <submittedName>
        <fullName evidence="2">Uncharacterized protein</fullName>
    </submittedName>
</protein>
<keyword evidence="3" id="KW-1185">Reference proteome</keyword>
<accession>M4BQS0</accession>
<dbReference type="EMBL" id="JH598593">
    <property type="status" value="NOT_ANNOTATED_CDS"/>
    <property type="molecule type" value="Genomic_DNA"/>
</dbReference>
<dbReference type="Proteomes" id="UP000011713">
    <property type="component" value="Unassembled WGS sequence"/>
</dbReference>
<evidence type="ECO:0000313" key="2">
    <source>
        <dbReference type="EnsemblProtists" id="HpaP808759"/>
    </source>
</evidence>
<dbReference type="EnsemblProtists" id="HpaT808759">
    <property type="protein sequence ID" value="HpaP808759"/>
    <property type="gene ID" value="HpaG808759"/>
</dbReference>